<keyword evidence="11" id="KW-0927">Auxin signaling pathway</keyword>
<comment type="similarity">
    <text evidence="3">Belongs to the amino acid/polyamine transporter 2 family. Amino acid/auxin permease (AAAP) (TC 2.A.18.1) subfamily.</text>
</comment>
<keyword evidence="16" id="KW-1185">Reference proteome</keyword>
<accession>A0A4D6N3V3</accession>
<evidence type="ECO:0000256" key="3">
    <source>
        <dbReference type="ARBA" id="ARBA00005590"/>
    </source>
</evidence>
<dbReference type="GO" id="GO:0005886">
    <property type="term" value="C:plasma membrane"/>
    <property type="evidence" value="ECO:0007669"/>
    <property type="project" value="UniProtKB-SubCell"/>
</dbReference>
<dbReference type="GO" id="GO:0009734">
    <property type="term" value="P:auxin-activated signaling pathway"/>
    <property type="evidence" value="ECO:0007669"/>
    <property type="project" value="UniProtKB-KW"/>
</dbReference>
<protein>
    <submittedName>
        <fullName evidence="15">Solute carrier family 36</fullName>
    </submittedName>
</protein>
<evidence type="ECO:0000256" key="4">
    <source>
        <dbReference type="ARBA" id="ARBA00022448"/>
    </source>
</evidence>
<name>A0A4D6N3V3_VIGUN</name>
<feature type="transmembrane region" description="Helical" evidence="13">
    <location>
        <begin position="401"/>
        <end position="421"/>
    </location>
</feature>
<feature type="domain" description="Amino acid transporter transmembrane" evidence="14">
    <location>
        <begin position="21"/>
        <end position="457"/>
    </location>
</feature>
<organism evidence="15 16">
    <name type="scientific">Vigna unguiculata</name>
    <name type="common">Cowpea</name>
    <dbReference type="NCBI Taxonomy" id="3917"/>
    <lineage>
        <taxon>Eukaryota</taxon>
        <taxon>Viridiplantae</taxon>
        <taxon>Streptophyta</taxon>
        <taxon>Embryophyta</taxon>
        <taxon>Tracheophyta</taxon>
        <taxon>Spermatophyta</taxon>
        <taxon>Magnoliopsida</taxon>
        <taxon>eudicotyledons</taxon>
        <taxon>Gunneridae</taxon>
        <taxon>Pentapetalae</taxon>
        <taxon>rosids</taxon>
        <taxon>fabids</taxon>
        <taxon>Fabales</taxon>
        <taxon>Fabaceae</taxon>
        <taxon>Papilionoideae</taxon>
        <taxon>50 kb inversion clade</taxon>
        <taxon>NPAAA clade</taxon>
        <taxon>indigoferoid/millettioid clade</taxon>
        <taxon>Phaseoleae</taxon>
        <taxon>Vigna</taxon>
    </lineage>
</organism>
<reference evidence="15 16" key="1">
    <citation type="submission" date="2019-04" db="EMBL/GenBank/DDBJ databases">
        <title>An improved genome assembly and genetic linkage map for asparagus bean, Vigna unguiculata ssp. sesquipedialis.</title>
        <authorList>
            <person name="Xia Q."/>
            <person name="Zhang R."/>
            <person name="Dong Y."/>
        </authorList>
    </citation>
    <scope>NUCLEOTIDE SEQUENCE [LARGE SCALE GENOMIC DNA]</scope>
    <source>
        <tissue evidence="15">Leaf</tissue>
    </source>
</reference>
<evidence type="ECO:0000313" key="16">
    <source>
        <dbReference type="Proteomes" id="UP000501690"/>
    </source>
</evidence>
<comment type="subcellular location">
    <subcellularLocation>
        <location evidence="2">Cell membrane</location>
    </subcellularLocation>
    <subcellularLocation>
        <location evidence="1">Endomembrane system</location>
        <topology evidence="1">Multi-pass membrane protein</topology>
    </subcellularLocation>
</comment>
<feature type="transmembrane region" description="Helical" evidence="13">
    <location>
        <begin position="433"/>
        <end position="454"/>
    </location>
</feature>
<evidence type="ECO:0000256" key="10">
    <source>
        <dbReference type="ARBA" id="ARBA00023136"/>
    </source>
</evidence>
<dbReference type="Proteomes" id="UP000501690">
    <property type="component" value="Linkage Group LG9"/>
</dbReference>
<proteinExistence type="inferred from homology"/>
<evidence type="ECO:0000259" key="14">
    <source>
        <dbReference type="Pfam" id="PF01490"/>
    </source>
</evidence>
<keyword evidence="10 13" id="KW-0472">Membrane</keyword>
<feature type="transmembrane region" description="Helical" evidence="13">
    <location>
        <begin position="375"/>
        <end position="395"/>
    </location>
</feature>
<dbReference type="AlphaFoldDB" id="A0A4D6N3V3"/>
<keyword evidence="4" id="KW-0813">Transport</keyword>
<dbReference type="Pfam" id="PF01490">
    <property type="entry name" value="Aa_trans"/>
    <property type="match status" value="1"/>
</dbReference>
<evidence type="ECO:0000256" key="7">
    <source>
        <dbReference type="ARBA" id="ARBA00022847"/>
    </source>
</evidence>
<comment type="function">
    <text evidence="12">Carrier protein involved in proton-driven auxin influx. Mediates the formation of auxin gradient from developing leaves (site of auxin biosynthesis) to tips by contributing to the loading of auxin in vascular tissues and facilitating acropetal (base to tip) auxin transport within inner tissues of the root apex, and basipetal (tip to base) auxin transport within outer tissues of the root apex. May be involved in lateral roots and nodules formation.</text>
</comment>
<evidence type="ECO:0000313" key="15">
    <source>
        <dbReference type="EMBL" id="QCE08426.1"/>
    </source>
</evidence>
<keyword evidence="6 13" id="KW-0812">Transmembrane</keyword>
<evidence type="ECO:0000256" key="12">
    <source>
        <dbReference type="ARBA" id="ARBA00045588"/>
    </source>
</evidence>
<keyword evidence="5" id="KW-1003">Cell membrane</keyword>
<evidence type="ECO:0000256" key="6">
    <source>
        <dbReference type="ARBA" id="ARBA00022692"/>
    </source>
</evidence>
<dbReference type="EMBL" id="CP039353">
    <property type="protein sequence ID" value="QCE08426.1"/>
    <property type="molecule type" value="Genomic_DNA"/>
</dbReference>
<keyword evidence="9 13" id="KW-1133">Transmembrane helix</keyword>
<evidence type="ECO:0000256" key="2">
    <source>
        <dbReference type="ARBA" id="ARBA00004236"/>
    </source>
</evidence>
<keyword evidence="7" id="KW-0769">Symport</keyword>
<keyword evidence="8" id="KW-0029">Amino-acid transport</keyword>
<dbReference type="PANTHER" id="PTHR48017">
    <property type="entry name" value="OS05G0424000 PROTEIN-RELATED"/>
    <property type="match status" value="1"/>
</dbReference>
<feature type="transmembrane region" description="Helical" evidence="13">
    <location>
        <begin position="54"/>
        <end position="75"/>
    </location>
</feature>
<evidence type="ECO:0000256" key="11">
    <source>
        <dbReference type="ARBA" id="ARBA00023294"/>
    </source>
</evidence>
<gene>
    <name evidence="15" type="ORF">DEO72_LG9g3455</name>
</gene>
<evidence type="ECO:0000256" key="1">
    <source>
        <dbReference type="ARBA" id="ARBA00004127"/>
    </source>
</evidence>
<evidence type="ECO:0000256" key="8">
    <source>
        <dbReference type="ARBA" id="ARBA00022970"/>
    </source>
</evidence>
<evidence type="ECO:0000256" key="5">
    <source>
        <dbReference type="ARBA" id="ARBA00022475"/>
    </source>
</evidence>
<feature type="transmembrane region" description="Helical" evidence="13">
    <location>
        <begin position="176"/>
        <end position="200"/>
    </location>
</feature>
<feature type="transmembrane region" description="Helical" evidence="13">
    <location>
        <begin position="311"/>
        <end position="332"/>
    </location>
</feature>
<dbReference type="GO" id="GO:0006865">
    <property type="term" value="P:amino acid transport"/>
    <property type="evidence" value="ECO:0007669"/>
    <property type="project" value="UniProtKB-KW"/>
</dbReference>
<feature type="transmembrane region" description="Helical" evidence="13">
    <location>
        <begin position="28"/>
        <end position="48"/>
    </location>
</feature>
<evidence type="ECO:0000256" key="13">
    <source>
        <dbReference type="SAM" id="Phobius"/>
    </source>
</evidence>
<sequence>MESQENYVHNFKHDDDGRIKRTGTWMTASAHIVTAVIGSGVLSLAWAVAQLGWIAGPVILMLFSFITLYTSFLLCNCYRYPDSVHGTRNVTYMDMVKTILGGRQYRLCGLAQLANLIGSCIGYTITASISMVAIGRSNCFHKYGHKAECHISNYAYMSIFGVAEIFISQIPDFQNLSGLSFIAAVMSFGYSSIGIALSIAKIAGGSHVKTSLTGVEVGKDVTDMKKIWSTFQAIGNIAFAYCFSQVMVEIQASYHLSQNCPPENGAMKKATVTGISITTFFYMLCGLLGYQAFGNKAPGNFLTGFGFYEPYWLVDLGNVFIVVHLVGAYQVFAQPVFLLVESWCAGRWPESRIMAKEYGVKIPSVGTYKVNAFRLIWRTVYVILTAVIAMILPFFNSIVGLLGSISFWPLAVYFPTHMYLVQAKVPKFSTVWIGVKMLNGFCLIVSLVAAVGSIEGIVSDLKTYKPFE</sequence>
<dbReference type="GO" id="GO:0012505">
    <property type="term" value="C:endomembrane system"/>
    <property type="evidence" value="ECO:0007669"/>
    <property type="project" value="UniProtKB-SubCell"/>
</dbReference>
<feature type="transmembrane region" description="Helical" evidence="13">
    <location>
        <begin position="272"/>
        <end position="291"/>
    </location>
</feature>
<evidence type="ECO:0000256" key="9">
    <source>
        <dbReference type="ARBA" id="ARBA00022989"/>
    </source>
</evidence>
<dbReference type="InterPro" id="IPR013057">
    <property type="entry name" value="AA_transpt_TM"/>
</dbReference>
<dbReference type="GO" id="GO:0015293">
    <property type="term" value="F:symporter activity"/>
    <property type="evidence" value="ECO:0007669"/>
    <property type="project" value="UniProtKB-KW"/>
</dbReference>